<dbReference type="Proteomes" id="UP000289794">
    <property type="component" value="Chromosome"/>
</dbReference>
<dbReference type="AlphaFoldDB" id="A0A4P6M8G5"/>
<dbReference type="EMBL" id="CP035945">
    <property type="protein sequence ID" value="QBE99867.1"/>
    <property type="molecule type" value="Genomic_DNA"/>
</dbReference>
<name>A0A4P6M8G5_9FIRM</name>
<sequence length="220" mass="26113">MVFMFYAKPNLCDTDVTIKYISRYLGRPVIALKRIDSYDGSSVTMTRYYGLYSRHREKDKSLWKAVPKCKYRLMKTFNRWREDILLSFGYNPLKCTKCNHEMPFCLIFPPVFTILILLTDRRHLMDLKFLEELRQKYIQTPPEGMTAKLVKTMSDSDLLDMHEFLMEDDDLDGDEFEEGFYIDLFNHRLFALPAFCGLFFNNSTPNGELSYYTKRTLTIK</sequence>
<reference evidence="1 2" key="1">
    <citation type="submission" date="2019-01" db="EMBL/GenBank/DDBJ databases">
        <title>PMF-metabolizing Aryl O-demethylase.</title>
        <authorList>
            <person name="Kim M."/>
        </authorList>
    </citation>
    <scope>NUCLEOTIDE SEQUENCE [LARGE SCALE GENOMIC DNA]</scope>
    <source>
        <strain evidence="1 2">PMF1</strain>
    </source>
</reference>
<accession>A0A4P6M8G5</accession>
<evidence type="ECO:0000313" key="1">
    <source>
        <dbReference type="EMBL" id="QBE99867.1"/>
    </source>
</evidence>
<protein>
    <submittedName>
        <fullName evidence="1">Uncharacterized protein</fullName>
    </submittedName>
</protein>
<organism evidence="1 2">
    <name type="scientific">Blautia producta</name>
    <dbReference type="NCBI Taxonomy" id="33035"/>
    <lineage>
        <taxon>Bacteria</taxon>
        <taxon>Bacillati</taxon>
        <taxon>Bacillota</taxon>
        <taxon>Clostridia</taxon>
        <taxon>Lachnospirales</taxon>
        <taxon>Lachnospiraceae</taxon>
        <taxon>Blautia</taxon>
    </lineage>
</organism>
<gene>
    <name evidence="1" type="ORF">PMF13cell1_05461</name>
</gene>
<proteinExistence type="predicted"/>
<dbReference type="KEGG" id="bpro:PMF13cell1_05461"/>
<evidence type="ECO:0000313" key="2">
    <source>
        <dbReference type="Proteomes" id="UP000289794"/>
    </source>
</evidence>